<evidence type="ECO:0000313" key="1">
    <source>
        <dbReference type="EMBL" id="GHO96641.1"/>
    </source>
</evidence>
<comment type="caution">
    <text evidence="1">The sequence shown here is derived from an EMBL/GenBank/DDBJ whole genome shotgun (WGS) entry which is preliminary data.</text>
</comment>
<dbReference type="EMBL" id="BNJK01000001">
    <property type="protein sequence ID" value="GHO96641.1"/>
    <property type="molecule type" value="Genomic_DNA"/>
</dbReference>
<keyword evidence="2" id="KW-1185">Reference proteome</keyword>
<gene>
    <name evidence="1" type="ORF">KSF_066890</name>
</gene>
<accession>A0A8J3ILC8</accession>
<name>A0A8J3ILC8_9CHLR</name>
<protein>
    <submittedName>
        <fullName evidence="1">Uncharacterized protein</fullName>
    </submittedName>
</protein>
<sequence>MELGTLLTPTTKAIRFPVPGKAVAFIELDMVEEPHYVFNYSLFVDRIFIGVVASSLSFTVTNIPLKPF</sequence>
<dbReference type="Proteomes" id="UP000597444">
    <property type="component" value="Unassembled WGS sequence"/>
</dbReference>
<proteinExistence type="predicted"/>
<reference evidence="1" key="1">
    <citation type="submission" date="2020-10" db="EMBL/GenBank/DDBJ databases">
        <title>Taxonomic study of unclassified bacteria belonging to the class Ktedonobacteria.</title>
        <authorList>
            <person name="Yabe S."/>
            <person name="Wang C.M."/>
            <person name="Zheng Y."/>
            <person name="Sakai Y."/>
            <person name="Cavaletti L."/>
            <person name="Monciardini P."/>
            <person name="Donadio S."/>
        </authorList>
    </citation>
    <scope>NUCLEOTIDE SEQUENCE</scope>
    <source>
        <strain evidence="1">ID150040</strain>
    </source>
</reference>
<dbReference type="AlphaFoldDB" id="A0A8J3ILC8"/>
<evidence type="ECO:0000313" key="2">
    <source>
        <dbReference type="Proteomes" id="UP000597444"/>
    </source>
</evidence>
<organism evidence="1 2">
    <name type="scientific">Reticulibacter mediterranei</name>
    <dbReference type="NCBI Taxonomy" id="2778369"/>
    <lineage>
        <taxon>Bacteria</taxon>
        <taxon>Bacillati</taxon>
        <taxon>Chloroflexota</taxon>
        <taxon>Ktedonobacteria</taxon>
        <taxon>Ktedonobacterales</taxon>
        <taxon>Reticulibacteraceae</taxon>
        <taxon>Reticulibacter</taxon>
    </lineage>
</organism>